<keyword evidence="6" id="KW-1185">Reference proteome</keyword>
<dbReference type="GO" id="GO:0000976">
    <property type="term" value="F:transcription cis-regulatory region binding"/>
    <property type="evidence" value="ECO:0007669"/>
    <property type="project" value="TreeGrafter"/>
</dbReference>
<keyword evidence="1" id="KW-0805">Transcription regulation</keyword>
<dbReference type="EMBL" id="PDJI01000004">
    <property type="protein sequence ID" value="PFG41154.1"/>
    <property type="molecule type" value="Genomic_DNA"/>
</dbReference>
<dbReference type="PROSITE" id="PS50932">
    <property type="entry name" value="HTH_LACI_2"/>
    <property type="match status" value="1"/>
</dbReference>
<gene>
    <name evidence="5" type="ORF">ATJ97_3702</name>
</gene>
<dbReference type="PANTHER" id="PTHR30146:SF153">
    <property type="entry name" value="LACTOSE OPERON REPRESSOR"/>
    <property type="match status" value="1"/>
</dbReference>
<dbReference type="AlphaFoldDB" id="A0A2A9EQA1"/>
<evidence type="ECO:0000259" key="4">
    <source>
        <dbReference type="PROSITE" id="PS50932"/>
    </source>
</evidence>
<dbReference type="PRINTS" id="PR00036">
    <property type="entry name" value="HTHLACI"/>
</dbReference>
<dbReference type="RefSeq" id="WP_245862717.1">
    <property type="nucleotide sequence ID" value="NZ_PDJI01000004.1"/>
</dbReference>
<dbReference type="PANTHER" id="PTHR30146">
    <property type="entry name" value="LACI-RELATED TRANSCRIPTIONAL REPRESSOR"/>
    <property type="match status" value="1"/>
</dbReference>
<evidence type="ECO:0000256" key="2">
    <source>
        <dbReference type="ARBA" id="ARBA00023125"/>
    </source>
</evidence>
<sequence>MSPDRNGTRRRPPVAGAVTLSDVARAAGVSLATASRAINGSANRAVGGELRERVLATAERLGYSPNAHAQAMARGQTATLGLIVHDIADPYFSAIAAGVTDAADAADLIVTLANTHHDADRELQYVRTLQNQRARAIILVGARQNDGEANLRLRRALDAYQARGGTVAMVSQAILGVNVLRVDNERAGADLARALHDIGYRRFAVLTGPTENLTAHERSRGFLAAAEELGCPVPDERLVPSPLTRDGGHEAMRELLARRTGADLVFAVTDVMALGALTAAREAGVSVPDDLGLAGFDDIDTLQDVTPALSTVRIPLREMGREVTRLALAPAEDGPLEEHVTGQVVLRASTPPRS</sequence>
<dbReference type="CDD" id="cd01392">
    <property type="entry name" value="HTH_LacI"/>
    <property type="match status" value="1"/>
</dbReference>
<name>A0A2A9EQA1_9MICO</name>
<organism evidence="5 6">
    <name type="scientific">Georgenia soli</name>
    <dbReference type="NCBI Taxonomy" id="638953"/>
    <lineage>
        <taxon>Bacteria</taxon>
        <taxon>Bacillati</taxon>
        <taxon>Actinomycetota</taxon>
        <taxon>Actinomycetes</taxon>
        <taxon>Micrococcales</taxon>
        <taxon>Bogoriellaceae</taxon>
        <taxon>Georgenia</taxon>
    </lineage>
</organism>
<dbReference type="CDD" id="cd06267">
    <property type="entry name" value="PBP1_LacI_sugar_binding-like"/>
    <property type="match status" value="1"/>
</dbReference>
<dbReference type="InterPro" id="IPR046335">
    <property type="entry name" value="LacI/GalR-like_sensor"/>
</dbReference>
<evidence type="ECO:0000256" key="1">
    <source>
        <dbReference type="ARBA" id="ARBA00023015"/>
    </source>
</evidence>
<comment type="caution">
    <text evidence="5">The sequence shown here is derived from an EMBL/GenBank/DDBJ whole genome shotgun (WGS) entry which is preliminary data.</text>
</comment>
<evidence type="ECO:0000313" key="5">
    <source>
        <dbReference type="EMBL" id="PFG41154.1"/>
    </source>
</evidence>
<proteinExistence type="predicted"/>
<dbReference type="Proteomes" id="UP000222106">
    <property type="component" value="Unassembled WGS sequence"/>
</dbReference>
<dbReference type="SMART" id="SM00354">
    <property type="entry name" value="HTH_LACI"/>
    <property type="match status" value="1"/>
</dbReference>
<evidence type="ECO:0000256" key="3">
    <source>
        <dbReference type="ARBA" id="ARBA00023163"/>
    </source>
</evidence>
<feature type="domain" description="HTH lacI-type" evidence="4">
    <location>
        <begin position="18"/>
        <end position="74"/>
    </location>
</feature>
<reference evidence="5 6" key="1">
    <citation type="submission" date="2017-10" db="EMBL/GenBank/DDBJ databases">
        <title>Sequencing the genomes of 1000 actinobacteria strains.</title>
        <authorList>
            <person name="Klenk H.-P."/>
        </authorList>
    </citation>
    <scope>NUCLEOTIDE SEQUENCE [LARGE SCALE GENOMIC DNA]</scope>
    <source>
        <strain evidence="5 6">DSM 21838</strain>
    </source>
</reference>
<dbReference type="Gene3D" id="1.10.260.40">
    <property type="entry name" value="lambda repressor-like DNA-binding domains"/>
    <property type="match status" value="1"/>
</dbReference>
<evidence type="ECO:0000313" key="6">
    <source>
        <dbReference type="Proteomes" id="UP000222106"/>
    </source>
</evidence>
<protein>
    <submittedName>
        <fullName evidence="5">LacI family transcriptional regulator</fullName>
    </submittedName>
</protein>
<keyword evidence="2" id="KW-0238">DNA-binding</keyword>
<dbReference type="Gene3D" id="3.40.50.2300">
    <property type="match status" value="2"/>
</dbReference>
<keyword evidence="3" id="KW-0804">Transcription</keyword>
<dbReference type="Pfam" id="PF13377">
    <property type="entry name" value="Peripla_BP_3"/>
    <property type="match status" value="1"/>
</dbReference>
<dbReference type="Pfam" id="PF00356">
    <property type="entry name" value="LacI"/>
    <property type="match status" value="1"/>
</dbReference>
<dbReference type="GO" id="GO:0003700">
    <property type="term" value="F:DNA-binding transcription factor activity"/>
    <property type="evidence" value="ECO:0007669"/>
    <property type="project" value="TreeGrafter"/>
</dbReference>
<dbReference type="InterPro" id="IPR010982">
    <property type="entry name" value="Lambda_DNA-bd_dom_sf"/>
</dbReference>
<dbReference type="PROSITE" id="PS00356">
    <property type="entry name" value="HTH_LACI_1"/>
    <property type="match status" value="1"/>
</dbReference>
<dbReference type="InterPro" id="IPR000843">
    <property type="entry name" value="HTH_LacI"/>
</dbReference>
<dbReference type="InterPro" id="IPR028082">
    <property type="entry name" value="Peripla_BP_I"/>
</dbReference>
<accession>A0A2A9EQA1</accession>
<dbReference type="SUPFAM" id="SSF47413">
    <property type="entry name" value="lambda repressor-like DNA-binding domains"/>
    <property type="match status" value="1"/>
</dbReference>
<dbReference type="SUPFAM" id="SSF53822">
    <property type="entry name" value="Periplasmic binding protein-like I"/>
    <property type="match status" value="1"/>
</dbReference>